<dbReference type="Pfam" id="PF04082">
    <property type="entry name" value="Fungal_trans"/>
    <property type="match status" value="1"/>
</dbReference>
<dbReference type="CDD" id="cd12148">
    <property type="entry name" value="fungal_TF_MHR"/>
    <property type="match status" value="1"/>
</dbReference>
<feature type="compositionally biased region" description="Low complexity" evidence="6">
    <location>
        <begin position="795"/>
        <end position="823"/>
    </location>
</feature>
<feature type="compositionally biased region" description="Polar residues" evidence="6">
    <location>
        <begin position="899"/>
        <end position="911"/>
    </location>
</feature>
<feature type="region of interest" description="Disordered" evidence="6">
    <location>
        <begin position="666"/>
        <end position="693"/>
    </location>
</feature>
<name>A0A9Q9B3J6_9PEZI</name>
<keyword evidence="3" id="KW-0805">Transcription regulation</keyword>
<keyword evidence="9" id="KW-1185">Reference proteome</keyword>
<dbReference type="GO" id="GO:0005634">
    <property type="term" value="C:nucleus"/>
    <property type="evidence" value="ECO:0007669"/>
    <property type="project" value="UniProtKB-SubCell"/>
</dbReference>
<feature type="compositionally biased region" description="Pro residues" evidence="6">
    <location>
        <begin position="960"/>
        <end position="970"/>
    </location>
</feature>
<dbReference type="PANTHER" id="PTHR47338">
    <property type="entry name" value="ZN(II)2CYS6 TRANSCRIPTION FACTOR (EUROFUNG)-RELATED"/>
    <property type="match status" value="1"/>
</dbReference>
<dbReference type="PROSITE" id="PS50048">
    <property type="entry name" value="ZN2_CY6_FUNGAL_2"/>
    <property type="match status" value="1"/>
</dbReference>
<dbReference type="InterPro" id="IPR036864">
    <property type="entry name" value="Zn2-C6_fun-type_DNA-bd_sf"/>
</dbReference>
<keyword evidence="2" id="KW-0479">Metal-binding</keyword>
<feature type="compositionally biased region" description="Basic and acidic residues" evidence="6">
    <location>
        <begin position="399"/>
        <end position="411"/>
    </location>
</feature>
<dbReference type="PANTHER" id="PTHR47338:SF5">
    <property type="entry name" value="ZN(II)2CYS6 TRANSCRIPTION FACTOR (EUROFUNG)"/>
    <property type="match status" value="1"/>
</dbReference>
<dbReference type="GO" id="GO:0000981">
    <property type="term" value="F:DNA-binding transcription factor activity, RNA polymerase II-specific"/>
    <property type="evidence" value="ECO:0007669"/>
    <property type="project" value="InterPro"/>
</dbReference>
<feature type="region of interest" description="Disordered" evidence="6">
    <location>
        <begin position="40"/>
        <end position="89"/>
    </location>
</feature>
<evidence type="ECO:0000256" key="1">
    <source>
        <dbReference type="ARBA" id="ARBA00004123"/>
    </source>
</evidence>
<feature type="compositionally biased region" description="Polar residues" evidence="6">
    <location>
        <begin position="876"/>
        <end position="887"/>
    </location>
</feature>
<dbReference type="SMART" id="SM00066">
    <property type="entry name" value="GAL4"/>
    <property type="match status" value="1"/>
</dbReference>
<keyword evidence="5" id="KW-0539">Nucleus</keyword>
<feature type="compositionally biased region" description="Polar residues" evidence="6">
    <location>
        <begin position="71"/>
        <end position="84"/>
    </location>
</feature>
<dbReference type="SMART" id="SM00906">
    <property type="entry name" value="Fungal_trans"/>
    <property type="match status" value="1"/>
</dbReference>
<dbReference type="GO" id="GO:0008270">
    <property type="term" value="F:zinc ion binding"/>
    <property type="evidence" value="ECO:0007669"/>
    <property type="project" value="InterPro"/>
</dbReference>
<feature type="compositionally biased region" description="Low complexity" evidence="6">
    <location>
        <begin position="855"/>
        <end position="875"/>
    </location>
</feature>
<dbReference type="PROSITE" id="PS00463">
    <property type="entry name" value="ZN2_CY6_FUNGAL_1"/>
    <property type="match status" value="1"/>
</dbReference>
<feature type="compositionally biased region" description="Low complexity" evidence="6">
    <location>
        <begin position="948"/>
        <end position="959"/>
    </location>
</feature>
<evidence type="ECO:0000256" key="3">
    <source>
        <dbReference type="ARBA" id="ARBA00023015"/>
    </source>
</evidence>
<gene>
    <name evidence="8" type="ORF">Slin15195_G101970</name>
</gene>
<dbReference type="Gene3D" id="4.10.240.10">
    <property type="entry name" value="Zn(2)-C6 fungal-type DNA-binding domain"/>
    <property type="match status" value="1"/>
</dbReference>
<dbReference type="CDD" id="cd00067">
    <property type="entry name" value="GAL4"/>
    <property type="match status" value="1"/>
</dbReference>
<dbReference type="EMBL" id="CP099426">
    <property type="protein sequence ID" value="USW56878.1"/>
    <property type="molecule type" value="Genomic_DNA"/>
</dbReference>
<protein>
    <recommendedName>
        <fullName evidence="7">Zn(2)-C6 fungal-type domain-containing protein</fullName>
    </recommendedName>
</protein>
<dbReference type="AlphaFoldDB" id="A0A9Q9B3J6"/>
<evidence type="ECO:0000256" key="2">
    <source>
        <dbReference type="ARBA" id="ARBA00022723"/>
    </source>
</evidence>
<evidence type="ECO:0000259" key="7">
    <source>
        <dbReference type="PROSITE" id="PS50048"/>
    </source>
</evidence>
<dbReference type="OrthoDB" id="5370478at2759"/>
<evidence type="ECO:0000313" key="9">
    <source>
        <dbReference type="Proteomes" id="UP001056384"/>
    </source>
</evidence>
<proteinExistence type="predicted"/>
<dbReference type="Proteomes" id="UP001056384">
    <property type="component" value="Chromosome 9"/>
</dbReference>
<feature type="region of interest" description="Disordered" evidence="6">
    <location>
        <begin position="381"/>
        <end position="411"/>
    </location>
</feature>
<organism evidence="8 9">
    <name type="scientific">Septoria linicola</name>
    <dbReference type="NCBI Taxonomy" id="215465"/>
    <lineage>
        <taxon>Eukaryota</taxon>
        <taxon>Fungi</taxon>
        <taxon>Dikarya</taxon>
        <taxon>Ascomycota</taxon>
        <taxon>Pezizomycotina</taxon>
        <taxon>Dothideomycetes</taxon>
        <taxon>Dothideomycetidae</taxon>
        <taxon>Mycosphaerellales</taxon>
        <taxon>Mycosphaerellaceae</taxon>
        <taxon>Septoria</taxon>
    </lineage>
</organism>
<evidence type="ECO:0000256" key="5">
    <source>
        <dbReference type="ARBA" id="ARBA00023242"/>
    </source>
</evidence>
<dbReference type="InterPro" id="IPR001138">
    <property type="entry name" value="Zn2Cys6_DnaBD"/>
</dbReference>
<comment type="subcellular location">
    <subcellularLocation>
        <location evidence="1">Nucleus</location>
    </subcellularLocation>
</comment>
<dbReference type="InterPro" id="IPR007219">
    <property type="entry name" value="XnlR_reg_dom"/>
</dbReference>
<feature type="region of interest" description="Disordered" evidence="6">
    <location>
        <begin position="793"/>
        <end position="976"/>
    </location>
</feature>
<dbReference type="SUPFAM" id="SSF57701">
    <property type="entry name" value="Zn2/Cys6 DNA-binding domain"/>
    <property type="match status" value="1"/>
</dbReference>
<evidence type="ECO:0000256" key="4">
    <source>
        <dbReference type="ARBA" id="ARBA00023163"/>
    </source>
</evidence>
<feature type="domain" description="Zn(2)-C6 fungal-type" evidence="7">
    <location>
        <begin position="6"/>
        <end position="38"/>
    </location>
</feature>
<dbReference type="InterPro" id="IPR050815">
    <property type="entry name" value="TF_fung"/>
</dbReference>
<dbReference type="GO" id="GO:0006351">
    <property type="term" value="P:DNA-templated transcription"/>
    <property type="evidence" value="ECO:0007669"/>
    <property type="project" value="InterPro"/>
</dbReference>
<feature type="compositionally biased region" description="Pro residues" evidence="6">
    <location>
        <begin position="928"/>
        <end position="947"/>
    </location>
</feature>
<sequence>MRSSIACVRCRRSKVKCVNNGVGTTCRSCENSGRECQYPSPVTGGSRRRDSISGRADVYGDTERRQRPRKSTATFTSNPMSNSRESPRPLLDALDPRLLTPQIWQELFDLFQVHYSADLPFLHPPTFLKPLRAANSQSLQLNGAPADASNSARPPASNEFLLAFLALTARFHPRLVAHHSPATSTRPSNPLIASEYYAAAANEKLATIWTDNRRHDIERCQAALMLGLHEWGMCRGAKAWLTVGMAIRAAQSMGLQYEMDLDDEPLSRSLAISSSEAERLGMNSSRKSSVGSSKSTEDAFILQEIRRRTFWSCYIMDRYLSSGKYRPQMLHARELRIQLPASERSFLFAEKVRTLMLGEEDGSVTGPGRAEVQNQRQQSVMLGTTGTPEPNMAPSPRSFLRDDEDKGRLETGPEEGLVSRYVKILEIYGKVVKWSCAGGRRVEEHPPWDSRCEFYKLRRQCLDFKASLPRQHTLTPQNTQAHISLKTATPYTLVHTVYLLCQIMLHREYVPFIPIRCSKPEGPVDAPMFPADKYNVPAGFWDESARECFKSAREIMDLVRTCQEWNALVETPIVGFAVYTVAFNGVYCINFPWMDPNGHMCTRPEPGKPDSKPGESKGFEAARKALEMVGNMRSKLHMADGWFKTINRMHKYFRRIKSDYKKNIHNVESSSEGDSPVSTRHLSLREGGTGGGLDEFRLLERTLQDFGNLEDQDIEMTDTQRPGSRPFDAIYDDSNSGTTVKSEDGDRPVASTEQTKADAGAWSAINAVQGATASRHPSISTPSSGQFRSYDAYAQHQQQSQQNHQTSQQQQQQQHQYQPSVHHAQPSAGPSPGQTSQAQHTPHHSYQPHLNTFRPSYSEGPSPAGAPPSLTSPASQSATGTTPSQAHASPPFERHPSQPGYSSWTAQNGQYQMPPPPPNPYVNGAPHHYPPAPHGPPQHPGYPPPGHAPHGPQQLQQPQLAPPQQHPQPIPQQQQVWGPMAKEAWLNSIDTRMGGDDIAAFVDGGEVAEWATMAASQGFANGWLTAVWQGGQP</sequence>
<reference evidence="8" key="1">
    <citation type="submission" date="2022-06" db="EMBL/GenBank/DDBJ databases">
        <title>Complete genome sequences of two strains of the flax pathogen Septoria linicola.</title>
        <authorList>
            <person name="Lapalu N."/>
            <person name="Simon A."/>
            <person name="Demenou B."/>
            <person name="Paumier D."/>
            <person name="Guillot M.-P."/>
            <person name="Gout L."/>
            <person name="Valade R."/>
        </authorList>
    </citation>
    <scope>NUCLEOTIDE SEQUENCE</scope>
    <source>
        <strain evidence="8">SE15195</strain>
    </source>
</reference>
<accession>A0A9Q9B3J6</accession>
<evidence type="ECO:0000313" key="8">
    <source>
        <dbReference type="EMBL" id="USW56878.1"/>
    </source>
</evidence>
<feature type="region of interest" description="Disordered" evidence="6">
    <location>
        <begin position="709"/>
        <end position="761"/>
    </location>
</feature>
<keyword evidence="4" id="KW-0804">Transcription</keyword>
<evidence type="ECO:0000256" key="6">
    <source>
        <dbReference type="SAM" id="MobiDB-lite"/>
    </source>
</evidence>
<feature type="compositionally biased region" description="Polar residues" evidence="6">
    <location>
        <begin position="666"/>
        <end position="681"/>
    </location>
</feature>
<dbReference type="Pfam" id="PF00172">
    <property type="entry name" value="Zn_clus"/>
    <property type="match status" value="1"/>
</dbReference>
<dbReference type="GO" id="GO:0003677">
    <property type="term" value="F:DNA binding"/>
    <property type="evidence" value="ECO:0007669"/>
    <property type="project" value="InterPro"/>
</dbReference>